<evidence type="ECO:0000313" key="3">
    <source>
        <dbReference type="Proteomes" id="UP000305457"/>
    </source>
</evidence>
<dbReference type="Proteomes" id="UP000305457">
    <property type="component" value="Chromosome"/>
</dbReference>
<accession>A0A5B7XXQ0</accession>
<evidence type="ECO:0000313" key="2">
    <source>
        <dbReference type="EMBL" id="QCZ36703.1"/>
    </source>
</evidence>
<protein>
    <recommendedName>
        <fullName evidence="4">ABC transporter ATP-binding protein</fullName>
    </recommendedName>
</protein>
<dbReference type="NCBIfam" id="NF045976">
    <property type="entry name" value="MAG1360_fam"/>
    <property type="match status" value="1"/>
</dbReference>
<dbReference type="InterPro" id="IPR027417">
    <property type="entry name" value="P-loop_NTPase"/>
</dbReference>
<feature type="coiled-coil region" evidence="1">
    <location>
        <begin position="306"/>
        <end position="340"/>
    </location>
</feature>
<dbReference type="OrthoDB" id="395563at2"/>
<keyword evidence="1" id="KW-0175">Coiled coil</keyword>
<organism evidence="2 3">
    <name type="scientific">Mycoplasma nasistruthionis</name>
    <dbReference type="NCBI Taxonomy" id="353852"/>
    <lineage>
        <taxon>Bacteria</taxon>
        <taxon>Bacillati</taxon>
        <taxon>Mycoplasmatota</taxon>
        <taxon>Mollicutes</taxon>
        <taxon>Mycoplasmataceae</taxon>
        <taxon>Mycoplasma</taxon>
    </lineage>
</organism>
<dbReference type="SUPFAM" id="SSF52540">
    <property type="entry name" value="P-loop containing nucleoside triphosphate hydrolases"/>
    <property type="match status" value="1"/>
</dbReference>
<dbReference type="RefSeq" id="WP_139592186.1">
    <property type="nucleotide sequence ID" value="NZ_CP040825.1"/>
</dbReference>
<dbReference type="AlphaFoldDB" id="A0A5B7XXQ0"/>
<evidence type="ECO:0000256" key="1">
    <source>
        <dbReference type="SAM" id="Coils"/>
    </source>
</evidence>
<reference evidence="2 3" key="1">
    <citation type="submission" date="2019-06" db="EMBL/GenBank/DDBJ databases">
        <title>Mycoplasma sp. 2F1A isolated from ostrich.</title>
        <authorList>
            <person name="Spergser J."/>
        </authorList>
    </citation>
    <scope>NUCLEOTIDE SEQUENCE [LARGE SCALE GENOMIC DNA]</scope>
    <source>
        <strain evidence="2 3">2F1A</strain>
    </source>
</reference>
<sequence length="820" mass="97343">MNELLIIENIFVPKKKKSIFNWNKSNWPQWNLSVPKLIIYNNENTAFYIPYDNKNLTFPHIEKQSMLDDNVILTYFEKSQNANNYHNSYEFTNRKKDILHKIDYFDIQEIVEQNDLSKAWYWLWKDCLKATKQQIKKTNIEVFINHFEFLFKNSIYNLLKHSGTEIIDLNNQFVKDFLNAKKSLLEYFQQNYTNNSEISNKISDLQEIILTYKEDLIEIYFNFFKSFKDIYLSVTASDKPNMTLQLERKIRDLNVQLKYMKKINDTSITKVENDLKIRDLNWEIEYYKKHIKHLNKQAKKLINAIVLNLKKEIKTLNLKKQQLENNNEEYFDAIKDIQLKKFELKIWNKNYKKLLYLTNSEIWNLNLSIKSEINLFVNNNFLNLHGYSDFSIREIKNFIKQEFDFDIASYLNHSKKKCDFVNQQITNASNGISEIKRLKFNHLSSYTNSVSTHEFQEKIHQTNAELNWTHFAEERLFKSRLLSKEFKLKRVSTNIKDNQNEILTFSKSLLNKIAKSKVDSIFINQVSEVIFDLRDFIKNNWGSNLLAELISYTSTNEKLTTKLLKKFWAIINFANTYQDLSIPQYAYLETFNELDSADKAKLKLAKYRLAGIEILFIQDILDKKDEFENKNEFLRVLLKLTSSQNINCVFITSNLETIRQNFDRVYFFDDSQLLEAGLVSEVFENAVHPLVKTLIKNPDISLNYQRNPDFSESFVKETLHKVDSNENHVVYSTLKQLQGWLHLSKTSDKVNSLSDTEDGKSFEEKQKFINENYVSILNEQQINLTEPEQFTDLNNIILTKVEQFTVETKNSDTNLIEKLY</sequence>
<dbReference type="EMBL" id="CP040825">
    <property type="protein sequence ID" value="QCZ36703.1"/>
    <property type="molecule type" value="Genomic_DNA"/>
</dbReference>
<name>A0A5B7XXQ0_9MOLU</name>
<dbReference type="KEGG" id="mnh:FG904_01595"/>
<dbReference type="Gene3D" id="3.40.50.300">
    <property type="entry name" value="P-loop containing nucleotide triphosphate hydrolases"/>
    <property type="match status" value="1"/>
</dbReference>
<gene>
    <name evidence="2" type="ORF">FG904_01595</name>
</gene>
<proteinExistence type="predicted"/>
<evidence type="ECO:0008006" key="4">
    <source>
        <dbReference type="Google" id="ProtNLM"/>
    </source>
</evidence>